<dbReference type="GO" id="GO:0002098">
    <property type="term" value="P:tRNA wobble uridine modification"/>
    <property type="evidence" value="ECO:0007669"/>
    <property type="project" value="TreeGrafter"/>
</dbReference>
<dbReference type="NCBIfam" id="TIGR00231">
    <property type="entry name" value="small_GTP"/>
    <property type="match status" value="1"/>
</dbReference>
<dbReference type="EMBL" id="QYUO01000003">
    <property type="protein sequence ID" value="RJF91791.1"/>
    <property type="molecule type" value="Genomic_DNA"/>
</dbReference>
<dbReference type="InterPro" id="IPR006073">
    <property type="entry name" value="GTP-bd"/>
</dbReference>
<sequence>MSMAEPVQIAVVGHTNAGKTSLLRTLTRRVTFGEVSDYPGTTRHVEAIELRVDGMSAVRFFDTPGLEDAVTLADYMKAQDNCPTPPDRIRAFLQGPEAKAAFEQEAKVLRKMLEVEAGIYVIDTREPVLPKFRAEIEILTWCARPIMPVLNFVRDAYSRTEEWLTMLAAYNLHAYVQFDAVAPFVGSERQLYQDMGTLLRNRRGELARVVEELEFQRRERQTAGGRVIAELLVSMAALRRSISQDDFAAPHRRDSIIGEFRLTVLRASRTAIEDLLTVYGFRSGDADVTVLPWLDGRWERDLFSPETLRDASRKLGTGAAVGAAIGLTADLALAGLSLGTGAALGAAIGGLASQGWGQFGRRLANKIRGVQELTLETEVLFVLSEQMLQLLMALERRGHAAQGQVEAPDANIKASAKLKHLVNELQVARTHPDWALIQAPGASPDPRRMQLVEVVSKQLMLLSEACAA</sequence>
<evidence type="ECO:0000313" key="2">
    <source>
        <dbReference type="EMBL" id="RJF91791.1"/>
    </source>
</evidence>
<dbReference type="Proteomes" id="UP000265955">
    <property type="component" value="Unassembled WGS sequence"/>
</dbReference>
<accession>A0A3A3FEL6</accession>
<dbReference type="InterPro" id="IPR005225">
    <property type="entry name" value="Small_GTP-bd"/>
</dbReference>
<evidence type="ECO:0000259" key="1">
    <source>
        <dbReference type="Pfam" id="PF01926"/>
    </source>
</evidence>
<dbReference type="SUPFAM" id="SSF52540">
    <property type="entry name" value="P-loop containing nucleoside triphosphate hydrolases"/>
    <property type="match status" value="1"/>
</dbReference>
<reference evidence="3" key="1">
    <citation type="submission" date="2018-09" db="EMBL/GenBank/DDBJ databases">
        <authorList>
            <person name="Zhu H."/>
        </authorList>
    </citation>
    <scope>NUCLEOTIDE SEQUENCE [LARGE SCALE GENOMIC DNA]</scope>
    <source>
        <strain evidence="3">K1R23-30</strain>
    </source>
</reference>
<comment type="caution">
    <text evidence="2">The sequence shown here is derived from an EMBL/GenBank/DDBJ whole genome shotgun (WGS) entry which is preliminary data.</text>
</comment>
<dbReference type="AlphaFoldDB" id="A0A3A3FEL6"/>
<dbReference type="InterPro" id="IPR021871">
    <property type="entry name" value="DUF3482"/>
</dbReference>
<dbReference type="Gene3D" id="3.40.50.300">
    <property type="entry name" value="P-loop containing nucleotide triphosphate hydrolases"/>
    <property type="match status" value="1"/>
</dbReference>
<feature type="domain" description="G" evidence="1">
    <location>
        <begin position="8"/>
        <end position="132"/>
    </location>
</feature>
<dbReference type="GO" id="GO:0030488">
    <property type="term" value="P:tRNA methylation"/>
    <property type="evidence" value="ECO:0007669"/>
    <property type="project" value="TreeGrafter"/>
</dbReference>
<proteinExistence type="predicted"/>
<organism evidence="2 3">
    <name type="scientific">Noviherbaspirillum saxi</name>
    <dbReference type="NCBI Taxonomy" id="2320863"/>
    <lineage>
        <taxon>Bacteria</taxon>
        <taxon>Pseudomonadati</taxon>
        <taxon>Pseudomonadota</taxon>
        <taxon>Betaproteobacteria</taxon>
        <taxon>Burkholderiales</taxon>
        <taxon>Oxalobacteraceae</taxon>
        <taxon>Noviherbaspirillum</taxon>
    </lineage>
</organism>
<evidence type="ECO:0000313" key="3">
    <source>
        <dbReference type="Proteomes" id="UP000265955"/>
    </source>
</evidence>
<dbReference type="Pfam" id="PF01926">
    <property type="entry name" value="MMR_HSR1"/>
    <property type="match status" value="1"/>
</dbReference>
<name>A0A3A3FEL6_9BURK</name>
<dbReference type="OrthoDB" id="5406017at2"/>
<keyword evidence="3" id="KW-1185">Reference proteome</keyword>
<dbReference type="GO" id="GO:0005525">
    <property type="term" value="F:GTP binding"/>
    <property type="evidence" value="ECO:0007669"/>
    <property type="project" value="InterPro"/>
</dbReference>
<gene>
    <name evidence="2" type="ORF">D3871_24180</name>
</gene>
<dbReference type="GO" id="GO:0005829">
    <property type="term" value="C:cytosol"/>
    <property type="evidence" value="ECO:0007669"/>
    <property type="project" value="TreeGrafter"/>
</dbReference>
<dbReference type="PANTHER" id="PTHR42714">
    <property type="entry name" value="TRNA MODIFICATION GTPASE GTPBP3"/>
    <property type="match status" value="1"/>
</dbReference>
<dbReference type="PANTHER" id="PTHR42714:SF7">
    <property type="entry name" value="G DOMAIN-CONTAINING PROTEIN"/>
    <property type="match status" value="1"/>
</dbReference>
<dbReference type="InterPro" id="IPR027417">
    <property type="entry name" value="P-loop_NTPase"/>
</dbReference>
<protein>
    <submittedName>
        <fullName evidence="2">DUF3482 domain-containing protein</fullName>
    </submittedName>
</protein>
<dbReference type="Pfam" id="PF11981">
    <property type="entry name" value="DUF3482"/>
    <property type="match status" value="1"/>
</dbReference>